<dbReference type="PANTHER" id="PTHR48050:SF13">
    <property type="entry name" value="STEROL 3-BETA-GLUCOSYLTRANSFERASE UGT80A2"/>
    <property type="match status" value="1"/>
</dbReference>
<proteinExistence type="predicted"/>
<dbReference type="Gene3D" id="3.40.50.2000">
    <property type="entry name" value="Glycogen Phosphorylase B"/>
    <property type="match status" value="2"/>
</dbReference>
<reference evidence="3 4" key="1">
    <citation type="submission" date="2024-09" db="EMBL/GenBank/DDBJ databases">
        <authorList>
            <person name="Sun Q."/>
            <person name="Mori K."/>
        </authorList>
    </citation>
    <scope>NUCLEOTIDE SEQUENCE [LARGE SCALE GENOMIC DNA]</scope>
    <source>
        <strain evidence="3 4">JCM 4414</strain>
    </source>
</reference>
<dbReference type="Pfam" id="PF06722">
    <property type="entry name" value="EryCIII-like_C"/>
    <property type="match status" value="1"/>
</dbReference>
<accession>A0ABV5QKY9</accession>
<dbReference type="PANTHER" id="PTHR48050">
    <property type="entry name" value="STEROL 3-BETA-GLUCOSYLTRANSFERASE"/>
    <property type="match status" value="1"/>
</dbReference>
<dbReference type="CDD" id="cd03784">
    <property type="entry name" value="GT1_Gtf-like"/>
    <property type="match status" value="1"/>
</dbReference>
<dbReference type="SUPFAM" id="SSF53756">
    <property type="entry name" value="UDP-Glycosyltransferase/glycogen phosphorylase"/>
    <property type="match status" value="1"/>
</dbReference>
<name>A0ABV5QKY9_9ACTN</name>
<dbReference type="EMBL" id="JBHMCT010000007">
    <property type="protein sequence ID" value="MFB9554172.1"/>
    <property type="molecule type" value="Genomic_DNA"/>
</dbReference>
<keyword evidence="1" id="KW-0808">Transferase</keyword>
<keyword evidence="4" id="KW-1185">Reference proteome</keyword>
<dbReference type="InterPro" id="IPR010610">
    <property type="entry name" value="EryCIII-like_C"/>
</dbReference>
<evidence type="ECO:0000313" key="3">
    <source>
        <dbReference type="EMBL" id="MFB9554172.1"/>
    </source>
</evidence>
<gene>
    <name evidence="3" type="ORF">ACFFTP_08185</name>
</gene>
<evidence type="ECO:0000313" key="4">
    <source>
        <dbReference type="Proteomes" id="UP001589716"/>
    </source>
</evidence>
<evidence type="ECO:0000259" key="2">
    <source>
        <dbReference type="Pfam" id="PF06722"/>
    </source>
</evidence>
<dbReference type="InterPro" id="IPR002213">
    <property type="entry name" value="UDP_glucos_trans"/>
</dbReference>
<dbReference type="Proteomes" id="UP001589716">
    <property type="component" value="Unassembled WGS sequence"/>
</dbReference>
<evidence type="ECO:0000256" key="1">
    <source>
        <dbReference type="ARBA" id="ARBA00022679"/>
    </source>
</evidence>
<dbReference type="InterPro" id="IPR050426">
    <property type="entry name" value="Glycosyltransferase_28"/>
</dbReference>
<organism evidence="3 4">
    <name type="scientific">Streptomyces roseoviridis</name>
    <dbReference type="NCBI Taxonomy" id="67361"/>
    <lineage>
        <taxon>Bacteria</taxon>
        <taxon>Bacillati</taxon>
        <taxon>Actinomycetota</taxon>
        <taxon>Actinomycetes</taxon>
        <taxon>Kitasatosporales</taxon>
        <taxon>Streptomycetaceae</taxon>
        <taxon>Streptomyces</taxon>
    </lineage>
</organism>
<protein>
    <submittedName>
        <fullName evidence="3">Glycosyltransferase</fullName>
    </submittedName>
</protein>
<feature type="domain" description="Erythromycin biosynthesis protein CIII-like C-terminal" evidence="2">
    <location>
        <begin position="303"/>
        <end position="393"/>
    </location>
</feature>
<sequence>MRVVLSSYGSRGDVEPLAALAVVLGRSGARVRLVAPEDQEFADRLAGVGVEMVPVRLSIRALAAGPRPNSAEDMADRVAALAEAQYEAVAEAAEGADALLATGLFPAVTGARTAAEQRGLRYAYVTFFPGMLPSPHHPPYPLPGHPLPEGVTDNRVLWDRDVDSVNAVFGAGLTALRAKVGLPPVPSVRHYAMGERPLLAADPFLGPWQEPADLDVAQTGAWFVPDERPLPEELEAFLKDGEPPVYVGFGSMGMQGSTEPARAAIEAVRAHGRRVLVSRGWADLGLIDDQDDCMAVGEANHQRLFPRVAAVIHHGGAGTTTTAARAGVPQVLVPQIVDQPYWAARVAELGIGAAHDGPAPTYASLAAALSTALAPETGAAARAAAGKVRTDGAERTAKLLVEGFGERA</sequence>
<dbReference type="RefSeq" id="WP_345486795.1">
    <property type="nucleotide sequence ID" value="NZ_BAAAWU010000001.1"/>
</dbReference>
<comment type="caution">
    <text evidence="3">The sequence shown here is derived from an EMBL/GenBank/DDBJ whole genome shotgun (WGS) entry which is preliminary data.</text>
</comment>